<dbReference type="InterPro" id="IPR041891">
    <property type="entry name" value="Alpha_CA_prokaryot-like"/>
</dbReference>
<dbReference type="Pfam" id="PF00194">
    <property type="entry name" value="Carb_anhydrase"/>
    <property type="match status" value="1"/>
</dbReference>
<gene>
    <name evidence="9" type="ORF">EVOR1521_LOCUS9723</name>
</gene>
<evidence type="ECO:0000256" key="1">
    <source>
        <dbReference type="ARBA" id="ARBA00010718"/>
    </source>
</evidence>
<evidence type="ECO:0000256" key="7">
    <source>
        <dbReference type="SAM" id="Phobius"/>
    </source>
</evidence>
<dbReference type="SMART" id="SM01057">
    <property type="entry name" value="Carb_anhydrase"/>
    <property type="match status" value="1"/>
</dbReference>
<dbReference type="InterPro" id="IPR001148">
    <property type="entry name" value="CA_dom"/>
</dbReference>
<protein>
    <recommendedName>
        <fullName evidence="2">carbonic anhydrase</fullName>
        <ecNumber evidence="2">4.2.1.1</ecNumber>
    </recommendedName>
</protein>
<reference evidence="9" key="1">
    <citation type="submission" date="2023-08" db="EMBL/GenBank/DDBJ databases">
        <authorList>
            <person name="Chen Y."/>
            <person name="Shah S."/>
            <person name="Dougan E. K."/>
            <person name="Thang M."/>
            <person name="Chan C."/>
        </authorList>
    </citation>
    <scope>NUCLEOTIDE SEQUENCE</scope>
</reference>
<sequence length="413" mass="46292">MYRHVSLLSLWTAGAQEFPDLSSWSYEYQRYWQNIVGSTCSPITWQSPIDIPKSLEFITKANLTQVDDGQRLGPFAWSTNKPNLNVTLHPGPVTWEVRLAKPSDVVTELEGQLYHLEKITFKSPSEHTVQGAHNAMEAELYHTGKAPLQGGFKHLIASVSFRQDENEWNMFLNSIFSAMPQEKAASATITNPYLDLLPPDKSFVRYKGSSTVPPCEPATWIVFLEPQLVGPNQLLQFRSSISGYEPSRLEPANDTNPPGVSELWDSRWGLNNRMVQDAGGRELTLVQMANADHSLPRPNHLTGGQTPWISMLLLLLLALIACLLLICWIRQGTRKKRKDAFGRQVAGGWCDDDSESEEEGFLEQQQLQQQQLQQQMAFAQAQAPPPPALAPLPDALLVQGQRGFGQRDQIYMG</sequence>
<dbReference type="SUPFAM" id="SSF51069">
    <property type="entry name" value="Carbonic anhydrase"/>
    <property type="match status" value="1"/>
</dbReference>
<evidence type="ECO:0000256" key="6">
    <source>
        <dbReference type="ARBA" id="ARBA00048348"/>
    </source>
</evidence>
<dbReference type="PROSITE" id="PS51144">
    <property type="entry name" value="ALPHA_CA_2"/>
    <property type="match status" value="1"/>
</dbReference>
<dbReference type="PANTHER" id="PTHR18952">
    <property type="entry name" value="CARBONIC ANHYDRASE"/>
    <property type="match status" value="1"/>
</dbReference>
<evidence type="ECO:0000259" key="8">
    <source>
        <dbReference type="PROSITE" id="PS51144"/>
    </source>
</evidence>
<accession>A0AA36I7B5</accession>
<dbReference type="Proteomes" id="UP001178507">
    <property type="component" value="Unassembled WGS sequence"/>
</dbReference>
<feature type="domain" description="Alpha-carbonic anhydrase" evidence="8">
    <location>
        <begin position="22"/>
        <end position="279"/>
    </location>
</feature>
<dbReference type="PANTHER" id="PTHR18952:SF265">
    <property type="entry name" value="CARBONIC ANHYDRASE"/>
    <property type="match status" value="1"/>
</dbReference>
<keyword evidence="4" id="KW-0862">Zinc</keyword>
<keyword evidence="10" id="KW-1185">Reference proteome</keyword>
<keyword evidence="7" id="KW-0472">Membrane</keyword>
<dbReference type="EC" id="4.2.1.1" evidence="2"/>
<dbReference type="AlphaFoldDB" id="A0AA36I7B5"/>
<dbReference type="EMBL" id="CAUJNA010000890">
    <property type="protein sequence ID" value="CAJ1382329.1"/>
    <property type="molecule type" value="Genomic_DNA"/>
</dbReference>
<keyword evidence="7" id="KW-1133">Transmembrane helix</keyword>
<evidence type="ECO:0000313" key="9">
    <source>
        <dbReference type="EMBL" id="CAJ1382329.1"/>
    </source>
</evidence>
<evidence type="ECO:0000256" key="3">
    <source>
        <dbReference type="ARBA" id="ARBA00022723"/>
    </source>
</evidence>
<keyword evidence="7" id="KW-0812">Transmembrane</keyword>
<keyword evidence="3" id="KW-0479">Metal-binding</keyword>
<dbReference type="InterPro" id="IPR036398">
    <property type="entry name" value="CA_dom_sf"/>
</dbReference>
<evidence type="ECO:0000256" key="4">
    <source>
        <dbReference type="ARBA" id="ARBA00022833"/>
    </source>
</evidence>
<dbReference type="GO" id="GO:0004089">
    <property type="term" value="F:carbonate dehydratase activity"/>
    <property type="evidence" value="ECO:0007669"/>
    <property type="project" value="UniProtKB-EC"/>
</dbReference>
<dbReference type="InterPro" id="IPR023561">
    <property type="entry name" value="Carbonic_anhydrase_a-class"/>
</dbReference>
<dbReference type="CDD" id="cd03124">
    <property type="entry name" value="alpha_CA_prokaryotic_like"/>
    <property type="match status" value="1"/>
</dbReference>
<evidence type="ECO:0000313" key="10">
    <source>
        <dbReference type="Proteomes" id="UP001178507"/>
    </source>
</evidence>
<comment type="caution">
    <text evidence="9">The sequence shown here is derived from an EMBL/GenBank/DDBJ whole genome shotgun (WGS) entry which is preliminary data.</text>
</comment>
<name>A0AA36I7B5_9DINO</name>
<evidence type="ECO:0000256" key="2">
    <source>
        <dbReference type="ARBA" id="ARBA00012925"/>
    </source>
</evidence>
<comment type="similarity">
    <text evidence="1">Belongs to the alpha-carbonic anhydrase family.</text>
</comment>
<comment type="catalytic activity">
    <reaction evidence="6">
        <text>hydrogencarbonate + H(+) = CO2 + H2O</text>
        <dbReference type="Rhea" id="RHEA:10748"/>
        <dbReference type="ChEBI" id="CHEBI:15377"/>
        <dbReference type="ChEBI" id="CHEBI:15378"/>
        <dbReference type="ChEBI" id="CHEBI:16526"/>
        <dbReference type="ChEBI" id="CHEBI:17544"/>
        <dbReference type="EC" id="4.2.1.1"/>
    </reaction>
</comment>
<keyword evidence="5" id="KW-0456">Lyase</keyword>
<dbReference type="GO" id="GO:0008270">
    <property type="term" value="F:zinc ion binding"/>
    <property type="evidence" value="ECO:0007669"/>
    <property type="project" value="InterPro"/>
</dbReference>
<dbReference type="Gene3D" id="3.10.200.10">
    <property type="entry name" value="Alpha carbonic anhydrase"/>
    <property type="match status" value="1"/>
</dbReference>
<organism evidence="9 10">
    <name type="scientific">Effrenium voratum</name>
    <dbReference type="NCBI Taxonomy" id="2562239"/>
    <lineage>
        <taxon>Eukaryota</taxon>
        <taxon>Sar</taxon>
        <taxon>Alveolata</taxon>
        <taxon>Dinophyceae</taxon>
        <taxon>Suessiales</taxon>
        <taxon>Symbiodiniaceae</taxon>
        <taxon>Effrenium</taxon>
    </lineage>
</organism>
<proteinExistence type="inferred from homology"/>
<evidence type="ECO:0000256" key="5">
    <source>
        <dbReference type="ARBA" id="ARBA00023239"/>
    </source>
</evidence>
<feature type="transmembrane region" description="Helical" evidence="7">
    <location>
        <begin position="308"/>
        <end position="329"/>
    </location>
</feature>